<proteinExistence type="predicted"/>
<accession>A0A9N7ZD51</accession>
<evidence type="ECO:0000313" key="2">
    <source>
        <dbReference type="Proteomes" id="UP001153269"/>
    </source>
</evidence>
<comment type="caution">
    <text evidence="1">The sequence shown here is derived from an EMBL/GenBank/DDBJ whole genome shotgun (WGS) entry which is preliminary data.</text>
</comment>
<dbReference type="AlphaFoldDB" id="A0A9N7ZD51"/>
<organism evidence="1 2">
    <name type="scientific">Pleuronectes platessa</name>
    <name type="common">European plaice</name>
    <dbReference type="NCBI Taxonomy" id="8262"/>
    <lineage>
        <taxon>Eukaryota</taxon>
        <taxon>Metazoa</taxon>
        <taxon>Chordata</taxon>
        <taxon>Craniata</taxon>
        <taxon>Vertebrata</taxon>
        <taxon>Euteleostomi</taxon>
        <taxon>Actinopterygii</taxon>
        <taxon>Neopterygii</taxon>
        <taxon>Teleostei</taxon>
        <taxon>Neoteleostei</taxon>
        <taxon>Acanthomorphata</taxon>
        <taxon>Carangaria</taxon>
        <taxon>Pleuronectiformes</taxon>
        <taxon>Pleuronectoidei</taxon>
        <taxon>Pleuronectidae</taxon>
        <taxon>Pleuronectes</taxon>
    </lineage>
</organism>
<keyword evidence="2" id="KW-1185">Reference proteome</keyword>
<sequence length="71" mass="7249">MEVQQGRLHARGPAADVEIKGSFKVSFLSFSGAARTIDSPSPGAAATAGNENCLRDLQVDGTTAAGRCGEV</sequence>
<name>A0A9N7ZD51_PLEPL</name>
<reference evidence="1" key="1">
    <citation type="submission" date="2020-03" db="EMBL/GenBank/DDBJ databases">
        <authorList>
            <person name="Weist P."/>
        </authorList>
    </citation>
    <scope>NUCLEOTIDE SEQUENCE</scope>
</reference>
<dbReference type="Proteomes" id="UP001153269">
    <property type="component" value="Unassembled WGS sequence"/>
</dbReference>
<protein>
    <submittedName>
        <fullName evidence="1">Uncharacterized protein</fullName>
    </submittedName>
</protein>
<evidence type="ECO:0000313" key="1">
    <source>
        <dbReference type="EMBL" id="CAB1457454.1"/>
    </source>
</evidence>
<dbReference type="EMBL" id="CADEAL010004343">
    <property type="protein sequence ID" value="CAB1457454.1"/>
    <property type="molecule type" value="Genomic_DNA"/>
</dbReference>
<gene>
    <name evidence="1" type="ORF">PLEPLA_LOCUS45278</name>
</gene>